<accession>A0A9X9M4B6</accession>
<comment type="caution">
    <text evidence="2">The sequence shown here is derived from an EMBL/GenBank/DDBJ whole genome shotgun (WGS) entry which is preliminary data.</text>
</comment>
<dbReference type="AlphaFoldDB" id="A0A9X9M4B6"/>
<evidence type="ECO:0000313" key="3">
    <source>
        <dbReference type="Proteomes" id="UP000269945"/>
    </source>
</evidence>
<proteinExistence type="predicted"/>
<name>A0A9X9M4B6_GULGU</name>
<sequence length="135" mass="14961">MGGRKASPSDTDHKTVECIQIAEWGSQTFQPLAHSIRAQVRPSETVKDNKCGPEVLTRQAGAGHEPMHENVSSSNKVEMEQGKVMVKKNLEHFAMPSLSRDIFDTEELCTLQSQSWDTLTTNELGSSKMINVNMS</sequence>
<evidence type="ECO:0000256" key="1">
    <source>
        <dbReference type="SAM" id="MobiDB-lite"/>
    </source>
</evidence>
<evidence type="ECO:0000313" key="2">
    <source>
        <dbReference type="EMBL" id="VCX34908.1"/>
    </source>
</evidence>
<feature type="region of interest" description="Disordered" evidence="1">
    <location>
        <begin position="40"/>
        <end position="79"/>
    </location>
</feature>
<gene>
    <name evidence="2" type="ORF">BN2614_LOCUS1</name>
</gene>
<dbReference type="EMBL" id="CYRY02042578">
    <property type="protein sequence ID" value="VCX34908.1"/>
    <property type="molecule type" value="Genomic_DNA"/>
</dbReference>
<protein>
    <submittedName>
        <fullName evidence="2">Uncharacterized protein</fullName>
    </submittedName>
</protein>
<dbReference type="Proteomes" id="UP000269945">
    <property type="component" value="Unassembled WGS sequence"/>
</dbReference>
<organism evidence="2 3">
    <name type="scientific">Gulo gulo</name>
    <name type="common">Wolverine</name>
    <name type="synonym">Gluton</name>
    <dbReference type="NCBI Taxonomy" id="48420"/>
    <lineage>
        <taxon>Eukaryota</taxon>
        <taxon>Metazoa</taxon>
        <taxon>Chordata</taxon>
        <taxon>Craniata</taxon>
        <taxon>Vertebrata</taxon>
        <taxon>Euteleostomi</taxon>
        <taxon>Mammalia</taxon>
        <taxon>Eutheria</taxon>
        <taxon>Laurasiatheria</taxon>
        <taxon>Carnivora</taxon>
        <taxon>Caniformia</taxon>
        <taxon>Musteloidea</taxon>
        <taxon>Mustelidae</taxon>
        <taxon>Guloninae</taxon>
        <taxon>Gulo</taxon>
    </lineage>
</organism>
<keyword evidence="3" id="KW-1185">Reference proteome</keyword>
<reference evidence="2 3" key="1">
    <citation type="submission" date="2018-10" db="EMBL/GenBank/DDBJ databases">
        <authorList>
            <person name="Ekblom R."/>
            <person name="Jareborg N."/>
        </authorList>
    </citation>
    <scope>NUCLEOTIDE SEQUENCE [LARGE SCALE GENOMIC DNA]</scope>
    <source>
        <tissue evidence="2">Muscle</tissue>
    </source>
</reference>